<protein>
    <submittedName>
        <fullName evidence="2">Uncharacterized protein</fullName>
    </submittedName>
</protein>
<keyword evidence="3" id="KW-1185">Reference proteome</keyword>
<keyword evidence="1" id="KW-1133">Transmembrane helix</keyword>
<name>A0A8I0MUF5_9GAMM</name>
<feature type="transmembrane region" description="Helical" evidence="1">
    <location>
        <begin position="12"/>
        <end position="29"/>
    </location>
</feature>
<accession>A0A8I0MUF5</accession>
<sequence>MSENTKGKIRGVKYGFSYILILLAFIVFLDQEYEVKCSEHKTNWKGEIGKAVFKSLHLMLREGVNHA</sequence>
<keyword evidence="1" id="KW-0812">Transmembrane</keyword>
<dbReference type="AlphaFoldDB" id="A0A8I0MUF5"/>
<evidence type="ECO:0000256" key="1">
    <source>
        <dbReference type="SAM" id="Phobius"/>
    </source>
</evidence>
<dbReference type="EMBL" id="AQHF01000020">
    <property type="protein sequence ID" value="MBE0345374.1"/>
    <property type="molecule type" value="Genomic_DNA"/>
</dbReference>
<comment type="caution">
    <text evidence="2">The sequence shown here is derived from an EMBL/GenBank/DDBJ whole genome shotgun (WGS) entry which is preliminary data.</text>
</comment>
<evidence type="ECO:0000313" key="2">
    <source>
        <dbReference type="EMBL" id="MBE0345374.1"/>
    </source>
</evidence>
<organism evidence="2 3">
    <name type="scientific">Pseudoalteromonas peptidolytica F12-50-A1</name>
    <dbReference type="NCBI Taxonomy" id="1315280"/>
    <lineage>
        <taxon>Bacteria</taxon>
        <taxon>Pseudomonadati</taxon>
        <taxon>Pseudomonadota</taxon>
        <taxon>Gammaproteobacteria</taxon>
        <taxon>Alteromonadales</taxon>
        <taxon>Pseudoalteromonadaceae</taxon>
        <taxon>Pseudoalteromonas</taxon>
    </lineage>
</organism>
<evidence type="ECO:0000313" key="3">
    <source>
        <dbReference type="Proteomes" id="UP000660708"/>
    </source>
</evidence>
<gene>
    <name evidence="2" type="ORF">PPEP_a0236</name>
</gene>
<reference evidence="2 3" key="1">
    <citation type="submission" date="2015-06" db="EMBL/GenBank/DDBJ databases">
        <title>Genome sequence of Pseudoalteromonas peptidolytica.</title>
        <authorList>
            <person name="Xie B.-B."/>
            <person name="Rong J.-C."/>
            <person name="Qin Q.-L."/>
            <person name="Zhang Y.-Z."/>
        </authorList>
    </citation>
    <scope>NUCLEOTIDE SEQUENCE [LARGE SCALE GENOMIC DNA]</scope>
    <source>
        <strain evidence="2 3">F12-50-A1</strain>
    </source>
</reference>
<dbReference type="Proteomes" id="UP000660708">
    <property type="component" value="Unassembled WGS sequence"/>
</dbReference>
<keyword evidence="1" id="KW-0472">Membrane</keyword>
<proteinExistence type="predicted"/>